<dbReference type="AlphaFoldDB" id="A0A7V9A6B6"/>
<reference evidence="4 5" key="1">
    <citation type="submission" date="2020-05" db="EMBL/GenBank/DDBJ databases">
        <title>Bremerella alba sp. nov., a novel planctomycete isolated from the surface of the macroalga Fucus spiralis.</title>
        <authorList>
            <person name="Godinho O."/>
            <person name="Botelho R."/>
            <person name="Albuquerque L."/>
            <person name="Wiegand S."/>
            <person name="Da Costa M.S."/>
            <person name="Lobo-Da-Cunha A."/>
            <person name="Jogler C."/>
            <person name="Lage O.M."/>
        </authorList>
    </citation>
    <scope>NUCLEOTIDE SEQUENCE [LARGE SCALE GENOMIC DNA]</scope>
    <source>
        <strain evidence="4 5">FF15</strain>
    </source>
</reference>
<feature type="compositionally biased region" description="Basic and acidic residues" evidence="1">
    <location>
        <begin position="29"/>
        <end position="38"/>
    </location>
</feature>
<evidence type="ECO:0000313" key="4">
    <source>
        <dbReference type="EMBL" id="MBA2114215.1"/>
    </source>
</evidence>
<evidence type="ECO:0000259" key="3">
    <source>
        <dbReference type="Pfam" id="PF13577"/>
    </source>
</evidence>
<feature type="chain" id="PRO_5030667899" description="SnoaL-like domain-containing protein" evidence="2">
    <location>
        <begin position="21"/>
        <end position="336"/>
    </location>
</feature>
<dbReference type="InterPro" id="IPR037401">
    <property type="entry name" value="SnoaL-like"/>
</dbReference>
<organism evidence="4 5">
    <name type="scientific">Bremerella alba</name>
    <dbReference type="NCBI Taxonomy" id="980252"/>
    <lineage>
        <taxon>Bacteria</taxon>
        <taxon>Pseudomonadati</taxon>
        <taxon>Planctomycetota</taxon>
        <taxon>Planctomycetia</taxon>
        <taxon>Pirellulales</taxon>
        <taxon>Pirellulaceae</taxon>
        <taxon>Bremerella</taxon>
    </lineage>
</organism>
<name>A0A7V9A6B6_9BACT</name>
<dbReference type="NCBIfam" id="TIGR02246">
    <property type="entry name" value="SgcJ/EcaC family oxidoreductase"/>
    <property type="match status" value="1"/>
</dbReference>
<evidence type="ECO:0000256" key="1">
    <source>
        <dbReference type="SAM" id="MobiDB-lite"/>
    </source>
</evidence>
<dbReference type="InterPro" id="IPR011944">
    <property type="entry name" value="Steroid_delta5-4_isomerase"/>
</dbReference>
<evidence type="ECO:0000256" key="2">
    <source>
        <dbReference type="SAM" id="SignalP"/>
    </source>
</evidence>
<comment type="caution">
    <text evidence="4">The sequence shown here is derived from an EMBL/GenBank/DDBJ whole genome shotgun (WGS) entry which is preliminary data.</text>
</comment>
<dbReference type="Proteomes" id="UP000551616">
    <property type="component" value="Unassembled WGS sequence"/>
</dbReference>
<proteinExistence type="predicted"/>
<protein>
    <recommendedName>
        <fullName evidence="3">SnoaL-like domain-containing protein</fullName>
    </recommendedName>
</protein>
<accession>A0A7V9A6B6</accession>
<gene>
    <name evidence="4" type="ORF">HOV93_13710</name>
</gene>
<sequence>MKRLFSGLLVALLLCGPSWSQEAGSSARSDVEKGKETQADASPESGEDAPDVGGAIVEIELVLTEDEAAILAAIDSYAATFNKGDAKALAAHWTENGEFVTPAGAVLKGRKALEDDFASYFQENSGAKLELLDTQIKLLSPHVASETGLARVIVEGEEPSETTYEAVHVKTADGWRIDSVKEDAAPQAAPSHHEQLQPLAWMIGTWVDNADEGMTIETTGRWTTNNNFIVRTFRVFIQDRVDFEGTQVIGWDASAGAIRSWTFDSDGGFGVGRWATQGSRWTVQSLNVLPDGRRGSSTNIFDLLDENTIEFKSIGRQVDGELLPSIDTLTIVRATE</sequence>
<feature type="region of interest" description="Disordered" evidence="1">
    <location>
        <begin position="20"/>
        <end position="51"/>
    </location>
</feature>
<dbReference type="InterPro" id="IPR032710">
    <property type="entry name" value="NTF2-like_dom_sf"/>
</dbReference>
<dbReference type="Pfam" id="PF13577">
    <property type="entry name" value="SnoaL_4"/>
    <property type="match status" value="1"/>
</dbReference>
<feature type="domain" description="SnoaL-like" evidence="3">
    <location>
        <begin position="65"/>
        <end position="180"/>
    </location>
</feature>
<feature type="signal peptide" evidence="2">
    <location>
        <begin position="1"/>
        <end position="20"/>
    </location>
</feature>
<dbReference type="EMBL" id="JABRWO010000003">
    <property type="protein sequence ID" value="MBA2114215.1"/>
    <property type="molecule type" value="Genomic_DNA"/>
</dbReference>
<evidence type="ECO:0000313" key="5">
    <source>
        <dbReference type="Proteomes" id="UP000551616"/>
    </source>
</evidence>
<dbReference type="RefSeq" id="WP_207395685.1">
    <property type="nucleotide sequence ID" value="NZ_JABRWO010000003.1"/>
</dbReference>
<dbReference type="Gene3D" id="3.10.450.50">
    <property type="match status" value="1"/>
</dbReference>
<dbReference type="SUPFAM" id="SSF54427">
    <property type="entry name" value="NTF2-like"/>
    <property type="match status" value="1"/>
</dbReference>
<keyword evidence="2" id="KW-0732">Signal</keyword>
<keyword evidence="5" id="KW-1185">Reference proteome</keyword>